<reference evidence="1" key="1">
    <citation type="submission" date="2020-05" db="EMBL/GenBank/DDBJ databases">
        <authorList>
            <person name="Chiriac C."/>
            <person name="Salcher M."/>
            <person name="Ghai R."/>
            <person name="Kavagutti S V."/>
        </authorList>
    </citation>
    <scope>NUCLEOTIDE SEQUENCE</scope>
</reference>
<organism evidence="1">
    <name type="scientific">uncultured Caudovirales phage</name>
    <dbReference type="NCBI Taxonomy" id="2100421"/>
    <lineage>
        <taxon>Viruses</taxon>
        <taxon>Duplodnaviria</taxon>
        <taxon>Heunggongvirae</taxon>
        <taxon>Uroviricota</taxon>
        <taxon>Caudoviricetes</taxon>
        <taxon>Peduoviridae</taxon>
        <taxon>Maltschvirus</taxon>
        <taxon>Maltschvirus maltsch</taxon>
    </lineage>
</organism>
<dbReference type="EMBL" id="LR797361">
    <property type="protein sequence ID" value="CAB4210922.1"/>
    <property type="molecule type" value="Genomic_DNA"/>
</dbReference>
<dbReference type="Pfam" id="PF11367">
    <property type="entry name" value="Tail_completion_gp17"/>
    <property type="match status" value="1"/>
</dbReference>
<dbReference type="EMBL" id="LR798377">
    <property type="protein sequence ID" value="CAB5227204.1"/>
    <property type="molecule type" value="Genomic_DNA"/>
</dbReference>
<dbReference type="Gene3D" id="3.30.2000.30">
    <property type="match status" value="1"/>
</dbReference>
<accession>A0A6J5PBL5</accession>
<protein>
    <submittedName>
        <fullName evidence="1">Tail completion protein</fullName>
    </submittedName>
</protein>
<gene>
    <name evidence="3" type="ORF">UFOVP1073_45</name>
    <name evidence="4" type="ORF">UFOVP1308_10</name>
    <name evidence="5" type="ORF">UFOVP1423_59</name>
    <name evidence="6" type="ORF">UFOVP1520_30</name>
    <name evidence="1" type="ORF">UFOVP898_47</name>
    <name evidence="2" type="ORF">UFOVP985_12</name>
</gene>
<name>A0A6J5PBL5_9CAUD</name>
<evidence type="ECO:0000313" key="3">
    <source>
        <dbReference type="EMBL" id="CAB4181580.1"/>
    </source>
</evidence>
<dbReference type="EMBL" id="LR796838">
    <property type="protein sequence ID" value="CAB4169250.1"/>
    <property type="molecule type" value="Genomic_DNA"/>
</dbReference>
<dbReference type="EMBL" id="LR797009">
    <property type="protein sequence ID" value="CAB4181580.1"/>
    <property type="molecule type" value="Genomic_DNA"/>
</dbReference>
<sequence>MPSSMNRRLAALIATRLETHAETAPVFGSRVFPVIAPQNTPYPLVCYRRLSASPVTSLSGNVGRPVVTIETKIYAHSYAEALDAAEAVRKALDKFTGTLEGCTIQRTTWSQESDNAEVPQDGQMLPDYTVSQSYEMRVEDSSA</sequence>
<proteinExistence type="predicted"/>
<dbReference type="EMBL" id="LR796942">
    <property type="protein sequence ID" value="CAB4176216.1"/>
    <property type="molecule type" value="Genomic_DNA"/>
</dbReference>
<evidence type="ECO:0000313" key="6">
    <source>
        <dbReference type="EMBL" id="CAB5227204.1"/>
    </source>
</evidence>
<evidence type="ECO:0000313" key="2">
    <source>
        <dbReference type="EMBL" id="CAB4176216.1"/>
    </source>
</evidence>
<dbReference type="InterPro" id="IPR053745">
    <property type="entry name" value="Viral_Tail_Comp_sf"/>
</dbReference>
<evidence type="ECO:0000313" key="1">
    <source>
        <dbReference type="EMBL" id="CAB4169250.1"/>
    </source>
</evidence>
<evidence type="ECO:0000313" key="4">
    <source>
        <dbReference type="EMBL" id="CAB4197400.1"/>
    </source>
</evidence>
<dbReference type="EMBL" id="LR797259">
    <property type="protein sequence ID" value="CAB4197400.1"/>
    <property type="molecule type" value="Genomic_DNA"/>
</dbReference>
<dbReference type="InterPro" id="IPR021508">
    <property type="entry name" value="Gp17-like"/>
</dbReference>
<evidence type="ECO:0000313" key="5">
    <source>
        <dbReference type="EMBL" id="CAB4210922.1"/>
    </source>
</evidence>